<dbReference type="GO" id="GO:0042995">
    <property type="term" value="C:cell projection"/>
    <property type="evidence" value="ECO:0007669"/>
    <property type="project" value="TreeGrafter"/>
</dbReference>
<dbReference type="InterPro" id="IPR057023">
    <property type="entry name" value="PTP-SAK"/>
</dbReference>
<dbReference type="InParanoid" id="A0A066VX13"/>
<evidence type="ECO:0000256" key="1">
    <source>
        <dbReference type="ARBA" id="ARBA00013015"/>
    </source>
</evidence>
<dbReference type="InterPro" id="IPR051281">
    <property type="entry name" value="Dual-spec_lipid-protein_phosph"/>
</dbReference>
<feature type="compositionally biased region" description="Low complexity" evidence="3">
    <location>
        <begin position="607"/>
        <end position="617"/>
    </location>
</feature>
<sequence length="753" mass="82903">MVNLVRRVVSGGKARFVDPSLSLELDLVYLTDRLIIMGYPASGFSALYRNARRDVLRFLRARHGHEAWRIFSMVPRSENEYDPAEFDGRVSRFPFPDRHVPPLSMIPLFVADLTSWLEQPPSADSDGDQEPIAVIHCKAGKGRSGTMAISYLLTLTQMPGPPSNPRNMSGYRTAHHHHQRNGAKQKRLQGKGLLKSTKEKLRDGTQEYEAAEKSKMHPMHSNIGSPDDSLKTSPSVSSAEHHYRQRSQGSFAHVSERLQALFELHTQQRMKRPKHKGSEANLQQSTGQATVSRRPSFASLRSMLRGSSASAEPATRADVALGAVPTGRSTDDLNEYGGDSSFVSSASRSMVSFAESDFSASCCRPGSGTNDGNGDAAPRYGVSIPSQRRWVGYWARILSLTDPRAVLRAHMPKERRQVVITRVTVDRIVQLKKGASNAKSGAEGTLQTLLPQAECLSINVGRYDDGLVTRLESWERAARKRHRAYGAHDPGSSSYDLDLGCADDEDGEHVAVAGEETDLNGVRQRRRKDNKMQRLRNMQQKSSWGINVDAEAEVARTFDWGKDKDETKLNYFARLEETSRKGQVLVRYTFVPDPKLGEIAVPERKSSISSSSSQSPSPQRPPLRAGAGGVMSFSASSRHSSGTNATIPPPSGAYAPRPGVHVKGLPVDADRELNLKILLGRTGATQTLLPESTSAGWAWFIPSFEDPLAVPSAASTTTLRFEKDDIDFCKTAQGVVGMEIEWTWTNAPDLDEQ</sequence>
<dbReference type="OMA" id="MTCCYLV"/>
<dbReference type="EMBL" id="JMSN01000036">
    <property type="protein sequence ID" value="KDN46267.1"/>
    <property type="molecule type" value="Genomic_DNA"/>
</dbReference>
<dbReference type="GO" id="GO:0004725">
    <property type="term" value="F:protein tyrosine phosphatase activity"/>
    <property type="evidence" value="ECO:0007669"/>
    <property type="project" value="TreeGrafter"/>
</dbReference>
<dbReference type="RefSeq" id="XP_013243478.1">
    <property type="nucleotide sequence ID" value="XM_013388024.1"/>
</dbReference>
<dbReference type="AlphaFoldDB" id="A0A066VX13"/>
<feature type="region of interest" description="Disordered" evidence="3">
    <location>
        <begin position="270"/>
        <end position="294"/>
    </location>
</feature>
<feature type="region of interest" description="Disordered" evidence="3">
    <location>
        <begin position="159"/>
        <end position="250"/>
    </location>
</feature>
<dbReference type="OrthoDB" id="5632at2759"/>
<evidence type="ECO:0000313" key="7">
    <source>
        <dbReference type="Proteomes" id="UP000027361"/>
    </source>
</evidence>
<dbReference type="GO" id="GO:0046856">
    <property type="term" value="P:phosphatidylinositol dephosphorylation"/>
    <property type="evidence" value="ECO:0007669"/>
    <property type="project" value="TreeGrafter"/>
</dbReference>
<dbReference type="GO" id="GO:0005829">
    <property type="term" value="C:cytosol"/>
    <property type="evidence" value="ECO:0007669"/>
    <property type="project" value="TreeGrafter"/>
</dbReference>
<dbReference type="GO" id="GO:0005886">
    <property type="term" value="C:plasma membrane"/>
    <property type="evidence" value="ECO:0007669"/>
    <property type="project" value="TreeGrafter"/>
</dbReference>
<evidence type="ECO:0000259" key="5">
    <source>
        <dbReference type="PROSITE" id="PS51181"/>
    </source>
</evidence>
<feature type="compositionally biased region" description="Polar residues" evidence="3">
    <location>
        <begin position="633"/>
        <end position="646"/>
    </location>
</feature>
<feature type="compositionally biased region" description="Basic residues" evidence="3">
    <location>
        <begin position="173"/>
        <end position="189"/>
    </location>
</feature>
<gene>
    <name evidence="6" type="ORF">K437DRAFT_223724</name>
</gene>
<dbReference type="PANTHER" id="PTHR12305:SF81">
    <property type="entry name" value="PHOSPHATIDYLINOSITOL 3,4,5-TRISPHOSPHATE 3-PHOSPHATASE AND DUAL-SPECIFICITY PROTEIN PHOSPHATASE PTEN"/>
    <property type="match status" value="1"/>
</dbReference>
<dbReference type="STRING" id="1037660.A0A066VX13"/>
<dbReference type="EC" id="3.1.3.67" evidence="1"/>
<comment type="caution">
    <text evidence="6">The sequence shown here is derived from an EMBL/GenBank/DDBJ whole genome shotgun (WGS) entry which is preliminary data.</text>
</comment>
<dbReference type="GeneID" id="25262438"/>
<feature type="compositionally biased region" description="Basic and acidic residues" evidence="3">
    <location>
        <begin position="196"/>
        <end position="215"/>
    </location>
</feature>
<feature type="domain" description="Tyrosine specific protein phosphatases" evidence="4">
    <location>
        <begin position="107"/>
        <end position="153"/>
    </location>
</feature>
<dbReference type="InterPro" id="IPR016130">
    <property type="entry name" value="Tyr_Pase_AS"/>
</dbReference>
<dbReference type="GO" id="GO:0048870">
    <property type="term" value="P:cell motility"/>
    <property type="evidence" value="ECO:0007669"/>
    <property type="project" value="TreeGrafter"/>
</dbReference>
<dbReference type="PROSITE" id="PS50056">
    <property type="entry name" value="TYR_PHOSPHATASE_2"/>
    <property type="match status" value="1"/>
</dbReference>
<feature type="domain" description="Phosphatase tensin-type" evidence="5">
    <location>
        <begin position="16"/>
        <end position="401"/>
    </location>
</feature>
<feature type="compositionally biased region" description="Polar residues" evidence="3">
    <location>
        <begin position="280"/>
        <end position="293"/>
    </location>
</feature>
<dbReference type="Proteomes" id="UP000027361">
    <property type="component" value="Unassembled WGS sequence"/>
</dbReference>
<proteinExistence type="predicted"/>
<dbReference type="GO" id="GO:0043491">
    <property type="term" value="P:phosphatidylinositol 3-kinase/protein kinase B signal transduction"/>
    <property type="evidence" value="ECO:0007669"/>
    <property type="project" value="TreeGrafter"/>
</dbReference>
<dbReference type="GO" id="GO:0005634">
    <property type="term" value="C:nucleus"/>
    <property type="evidence" value="ECO:0007669"/>
    <property type="project" value="TreeGrafter"/>
</dbReference>
<keyword evidence="2" id="KW-0378">Hydrolase</keyword>
<dbReference type="PROSITE" id="PS51181">
    <property type="entry name" value="PPASE_TENSIN"/>
    <property type="match status" value="1"/>
</dbReference>
<dbReference type="PANTHER" id="PTHR12305">
    <property type="entry name" value="PHOSPHATASE WITH HOMOLOGY TO TENSIN"/>
    <property type="match status" value="1"/>
</dbReference>
<keyword evidence="7" id="KW-1185">Reference proteome</keyword>
<dbReference type="HOGENOM" id="CLU_336223_0_0_1"/>
<dbReference type="GO" id="GO:0051896">
    <property type="term" value="P:regulation of phosphatidylinositol 3-kinase/protein kinase B signal transduction"/>
    <property type="evidence" value="ECO:0007669"/>
    <property type="project" value="TreeGrafter"/>
</dbReference>
<evidence type="ECO:0000313" key="6">
    <source>
        <dbReference type="EMBL" id="KDN46267.1"/>
    </source>
</evidence>
<protein>
    <recommendedName>
        <fullName evidence="1">phosphatidylinositol-3,4,5-trisphosphate 3-phosphatase</fullName>
        <ecNumber evidence="1">3.1.3.67</ecNumber>
    </recommendedName>
</protein>
<feature type="region of interest" description="Disordered" evidence="3">
    <location>
        <begin position="601"/>
        <end position="659"/>
    </location>
</feature>
<dbReference type="InterPro" id="IPR029023">
    <property type="entry name" value="Tensin_phosphatase"/>
</dbReference>
<dbReference type="SUPFAM" id="SSF52799">
    <property type="entry name" value="(Phosphotyrosine protein) phosphatases II"/>
    <property type="match status" value="1"/>
</dbReference>
<dbReference type="Pfam" id="PF22784">
    <property type="entry name" value="PTP-SAK"/>
    <property type="match status" value="1"/>
</dbReference>
<evidence type="ECO:0000256" key="2">
    <source>
        <dbReference type="ARBA" id="ARBA00022801"/>
    </source>
</evidence>
<dbReference type="InterPro" id="IPR000387">
    <property type="entry name" value="Tyr_Pase_dom"/>
</dbReference>
<evidence type="ECO:0000259" key="4">
    <source>
        <dbReference type="PROSITE" id="PS50056"/>
    </source>
</evidence>
<evidence type="ECO:0000256" key="3">
    <source>
        <dbReference type="SAM" id="MobiDB-lite"/>
    </source>
</evidence>
<dbReference type="Gene3D" id="3.90.190.10">
    <property type="entry name" value="Protein tyrosine phosphatase superfamily"/>
    <property type="match status" value="1"/>
</dbReference>
<dbReference type="GO" id="GO:0016314">
    <property type="term" value="F:phosphatidylinositol-3,4,5-trisphosphate 3-phosphatase activity"/>
    <property type="evidence" value="ECO:0007669"/>
    <property type="project" value="UniProtKB-EC"/>
</dbReference>
<accession>A0A066VX13</accession>
<dbReference type="PROSITE" id="PS00383">
    <property type="entry name" value="TYR_PHOSPHATASE_1"/>
    <property type="match status" value="1"/>
</dbReference>
<organism evidence="6 7">
    <name type="scientific">Tilletiaria anomala (strain ATCC 24038 / CBS 436.72 / UBC 951)</name>
    <dbReference type="NCBI Taxonomy" id="1037660"/>
    <lineage>
        <taxon>Eukaryota</taxon>
        <taxon>Fungi</taxon>
        <taxon>Dikarya</taxon>
        <taxon>Basidiomycota</taxon>
        <taxon>Ustilaginomycotina</taxon>
        <taxon>Exobasidiomycetes</taxon>
        <taxon>Georgefischeriales</taxon>
        <taxon>Tilletiariaceae</taxon>
        <taxon>Tilletiaria</taxon>
    </lineage>
</organism>
<reference evidence="6 7" key="1">
    <citation type="submission" date="2014-05" db="EMBL/GenBank/DDBJ databases">
        <title>Draft genome sequence of a rare smut relative, Tilletiaria anomala UBC 951.</title>
        <authorList>
            <consortium name="DOE Joint Genome Institute"/>
            <person name="Toome M."/>
            <person name="Kuo A."/>
            <person name="Henrissat B."/>
            <person name="Lipzen A."/>
            <person name="Tritt A."/>
            <person name="Yoshinaga Y."/>
            <person name="Zane M."/>
            <person name="Barry K."/>
            <person name="Grigoriev I.V."/>
            <person name="Spatafora J.W."/>
            <person name="Aimea M.C."/>
        </authorList>
    </citation>
    <scope>NUCLEOTIDE SEQUENCE [LARGE SCALE GENOMIC DNA]</scope>
    <source>
        <strain evidence="6 7">UBC 951</strain>
    </source>
</reference>
<name>A0A066VX13_TILAU</name>
<dbReference type="InterPro" id="IPR029021">
    <property type="entry name" value="Prot-tyrosine_phosphatase-like"/>
</dbReference>